<protein>
    <recommendedName>
        <fullName evidence="10">Periplasmic chaperone PpiD</fullName>
    </recommendedName>
    <alternativeName>
        <fullName evidence="11">Periplasmic folding chaperone</fullName>
    </alternativeName>
</protein>
<keyword evidence="5 13" id="KW-1133">Transmembrane helix</keyword>
<dbReference type="Pfam" id="PF13624">
    <property type="entry name" value="SurA_N_3"/>
    <property type="match status" value="1"/>
</dbReference>
<proteinExistence type="inferred from homology"/>
<name>A0ABV7TVT8_9NEIS</name>
<evidence type="ECO:0000256" key="3">
    <source>
        <dbReference type="ARBA" id="ARBA00022519"/>
    </source>
</evidence>
<dbReference type="InterPro" id="IPR000297">
    <property type="entry name" value="PPIase_PpiC"/>
</dbReference>
<evidence type="ECO:0000313" key="15">
    <source>
        <dbReference type="EMBL" id="MFC3626860.1"/>
    </source>
</evidence>
<evidence type="ECO:0000256" key="1">
    <source>
        <dbReference type="ARBA" id="ARBA00004382"/>
    </source>
</evidence>
<sequence length="608" mass="65336">MFDFVHNNNTAIKIILGAVALTFVGFGVGSYSAAVDDPYLAKVGDAKIYKRDVERQLQDQPANAASRQAVLENLIRQEMLLAEAGASRLAVAPTQLRAVIAGIPAFQDGGKFSAARYREFLAARNMDAATFESQVSRDLLLQAQAAPYLNAQFVSRTLQTRLSAMMTETRDVRALVLKPEQFAASVKLDDAVLKAYYDANLKRFKAEETVALDYVQLSQAQLAQGIQVSDDEARAYFDKNIGEFGGEQRDVSHILLTVAKGASAADKAKVKAEAEAILKEVRANPARFAELAKAKSQDPGSAANGGDLGAFGRGTMTKPFEDVAFRMQKGQISEVVETEFGYHILKLNEIKGADFAAQKADVIAKLQLQKAAAEFRSKAEKLAEIAYQQGDSLKGLQALGLTVQRSEALPRAGKAGDALLGNRKVLDAAFSDDVLKGKHNSEPIDLGNNTLVVLRVAEHQPARQKPLAEVAAQVKAELLAREGGKLAAQRGEALLAELKAGKGVDAQAWLAAQSLSRRNPGQVPAAEVRAIFAVAGKSVPGFAGLKRDNGEFVIYRVDKVQAAAALAPEESAQLRGLLSELSANSVMGAYLEQLRQKHKVLINQAAEE</sequence>
<keyword evidence="7" id="KW-0143">Chaperone</keyword>
<evidence type="ECO:0000256" key="9">
    <source>
        <dbReference type="ARBA" id="ARBA00038408"/>
    </source>
</evidence>
<dbReference type="InterPro" id="IPR027304">
    <property type="entry name" value="Trigger_fact/SurA_dom_sf"/>
</dbReference>
<evidence type="ECO:0000256" key="11">
    <source>
        <dbReference type="ARBA" id="ARBA00042775"/>
    </source>
</evidence>
<evidence type="ECO:0000259" key="14">
    <source>
        <dbReference type="PROSITE" id="PS50198"/>
    </source>
</evidence>
<evidence type="ECO:0000256" key="8">
    <source>
        <dbReference type="ARBA" id="ARBA00023235"/>
    </source>
</evidence>
<evidence type="ECO:0000256" key="10">
    <source>
        <dbReference type="ARBA" id="ARBA00040743"/>
    </source>
</evidence>
<evidence type="ECO:0000256" key="2">
    <source>
        <dbReference type="ARBA" id="ARBA00022475"/>
    </source>
</evidence>
<keyword evidence="4 13" id="KW-0812">Transmembrane</keyword>
<feature type="domain" description="PpiC" evidence="14">
    <location>
        <begin position="246"/>
        <end position="349"/>
    </location>
</feature>
<dbReference type="InterPro" id="IPR023058">
    <property type="entry name" value="PPIase_PpiC_CS"/>
</dbReference>
<keyword evidence="2" id="KW-1003">Cell membrane</keyword>
<comment type="subcellular location">
    <subcellularLocation>
        <location evidence="1">Cell inner membrane</location>
        <topology evidence="1">Single-pass type II membrane protein</topology>
        <orientation evidence="1">Periplasmic side</orientation>
    </subcellularLocation>
</comment>
<keyword evidence="12" id="KW-0697">Rotamase</keyword>
<dbReference type="Pfam" id="PF00639">
    <property type="entry name" value="Rotamase"/>
    <property type="match status" value="1"/>
</dbReference>
<dbReference type="InterPro" id="IPR046357">
    <property type="entry name" value="PPIase_dom_sf"/>
</dbReference>
<dbReference type="PROSITE" id="PS01096">
    <property type="entry name" value="PPIC_PPIASE_1"/>
    <property type="match status" value="1"/>
</dbReference>
<reference evidence="16" key="1">
    <citation type="journal article" date="2019" name="Int. J. Syst. Evol. Microbiol.">
        <title>The Global Catalogue of Microorganisms (GCM) 10K type strain sequencing project: providing services to taxonomists for standard genome sequencing and annotation.</title>
        <authorList>
            <consortium name="The Broad Institute Genomics Platform"/>
            <consortium name="The Broad Institute Genome Sequencing Center for Infectious Disease"/>
            <person name="Wu L."/>
            <person name="Ma J."/>
        </authorList>
    </citation>
    <scope>NUCLEOTIDE SEQUENCE [LARGE SCALE GENOMIC DNA]</scope>
    <source>
        <strain evidence="16">KCTC 42195</strain>
    </source>
</reference>
<evidence type="ECO:0000256" key="12">
    <source>
        <dbReference type="PROSITE-ProRule" id="PRU00278"/>
    </source>
</evidence>
<comment type="similarity">
    <text evidence="9">Belongs to the PpiD chaperone family.</text>
</comment>
<evidence type="ECO:0000256" key="5">
    <source>
        <dbReference type="ARBA" id="ARBA00022989"/>
    </source>
</evidence>
<keyword evidence="6 13" id="KW-0472">Membrane</keyword>
<dbReference type="EMBL" id="JBHRYH010000024">
    <property type="protein sequence ID" value="MFC3626860.1"/>
    <property type="molecule type" value="Genomic_DNA"/>
</dbReference>
<organism evidence="15 16">
    <name type="scientific">Vogesella amnigena</name>
    <dbReference type="NCBI Taxonomy" id="1507449"/>
    <lineage>
        <taxon>Bacteria</taxon>
        <taxon>Pseudomonadati</taxon>
        <taxon>Pseudomonadota</taxon>
        <taxon>Betaproteobacteria</taxon>
        <taxon>Neisseriales</taxon>
        <taxon>Chromobacteriaceae</taxon>
        <taxon>Vogesella</taxon>
    </lineage>
</organism>
<keyword evidence="3" id="KW-0997">Cell inner membrane</keyword>
<dbReference type="RefSeq" id="WP_390279931.1">
    <property type="nucleotide sequence ID" value="NZ_JBHRYH010000024.1"/>
</dbReference>
<evidence type="ECO:0000256" key="4">
    <source>
        <dbReference type="ARBA" id="ARBA00022692"/>
    </source>
</evidence>
<dbReference type="SUPFAM" id="SSF109998">
    <property type="entry name" value="Triger factor/SurA peptide-binding domain-like"/>
    <property type="match status" value="1"/>
</dbReference>
<dbReference type="PROSITE" id="PS50198">
    <property type="entry name" value="PPIC_PPIASE_2"/>
    <property type="match status" value="1"/>
</dbReference>
<evidence type="ECO:0000313" key="16">
    <source>
        <dbReference type="Proteomes" id="UP001595636"/>
    </source>
</evidence>
<dbReference type="PANTHER" id="PTHR47529">
    <property type="entry name" value="PEPTIDYL-PROLYL CIS-TRANS ISOMERASE D"/>
    <property type="match status" value="1"/>
</dbReference>
<evidence type="ECO:0000256" key="6">
    <source>
        <dbReference type="ARBA" id="ARBA00023136"/>
    </source>
</evidence>
<evidence type="ECO:0000256" key="13">
    <source>
        <dbReference type="SAM" id="Phobius"/>
    </source>
</evidence>
<gene>
    <name evidence="15" type="ORF">ACFOKJ_12075</name>
</gene>
<dbReference type="Proteomes" id="UP001595636">
    <property type="component" value="Unassembled WGS sequence"/>
</dbReference>
<keyword evidence="16" id="KW-1185">Reference proteome</keyword>
<dbReference type="Gene3D" id="1.10.4030.10">
    <property type="entry name" value="Porin chaperone SurA, peptide-binding domain"/>
    <property type="match status" value="1"/>
</dbReference>
<evidence type="ECO:0000256" key="7">
    <source>
        <dbReference type="ARBA" id="ARBA00023186"/>
    </source>
</evidence>
<comment type="caution">
    <text evidence="15">The sequence shown here is derived from an EMBL/GenBank/DDBJ whole genome shotgun (WGS) entry which is preliminary data.</text>
</comment>
<feature type="transmembrane region" description="Helical" evidence="13">
    <location>
        <begin position="12"/>
        <end position="33"/>
    </location>
</feature>
<keyword evidence="8 12" id="KW-0413">Isomerase</keyword>
<dbReference type="PANTHER" id="PTHR47529:SF1">
    <property type="entry name" value="PERIPLASMIC CHAPERONE PPID"/>
    <property type="match status" value="1"/>
</dbReference>
<dbReference type="InterPro" id="IPR052029">
    <property type="entry name" value="PpiD_chaperone"/>
</dbReference>
<dbReference type="SUPFAM" id="SSF54534">
    <property type="entry name" value="FKBP-like"/>
    <property type="match status" value="1"/>
</dbReference>
<accession>A0ABV7TVT8</accession>
<dbReference type="Gene3D" id="3.10.50.40">
    <property type="match status" value="1"/>
</dbReference>